<name>A0A0V1F4R6_TRIPS</name>
<organism evidence="1 2">
    <name type="scientific">Trichinella pseudospiralis</name>
    <name type="common">Parasitic roundworm</name>
    <dbReference type="NCBI Taxonomy" id="6337"/>
    <lineage>
        <taxon>Eukaryota</taxon>
        <taxon>Metazoa</taxon>
        <taxon>Ecdysozoa</taxon>
        <taxon>Nematoda</taxon>
        <taxon>Enoplea</taxon>
        <taxon>Dorylaimia</taxon>
        <taxon>Trichinellida</taxon>
        <taxon>Trichinellidae</taxon>
        <taxon>Trichinella</taxon>
    </lineage>
</organism>
<evidence type="ECO:0000313" key="1">
    <source>
        <dbReference type="EMBL" id="KRY80764.1"/>
    </source>
</evidence>
<dbReference type="AlphaFoldDB" id="A0A0V1F4R6"/>
<gene>
    <name evidence="1" type="ORF">T4D_15512</name>
</gene>
<accession>A0A0V1F4R6</accession>
<dbReference type="Proteomes" id="UP000054995">
    <property type="component" value="Unassembled WGS sequence"/>
</dbReference>
<protein>
    <submittedName>
        <fullName evidence="1">Uncharacterized protein</fullName>
    </submittedName>
</protein>
<comment type="caution">
    <text evidence="1">The sequence shown here is derived from an EMBL/GenBank/DDBJ whole genome shotgun (WGS) entry which is preliminary data.</text>
</comment>
<proteinExistence type="predicted"/>
<keyword evidence="2" id="KW-1185">Reference proteome</keyword>
<evidence type="ECO:0000313" key="2">
    <source>
        <dbReference type="Proteomes" id="UP000054995"/>
    </source>
</evidence>
<sequence length="123" mass="14440">MVHKFDNICLTKCEQQVVTDQEFIHAFIELNISSSKIFLSDFLVSISERTKVNNDYTIKPRQDYTRHDNAQTHKHQSQLLLRHYRVIFLDENDLGGRGYSAKVIGRFRGTVTLPSYWNTLHKL</sequence>
<dbReference type="EMBL" id="JYDT01000334">
    <property type="protein sequence ID" value="KRY80764.1"/>
    <property type="molecule type" value="Genomic_DNA"/>
</dbReference>
<reference evidence="1 2" key="1">
    <citation type="submission" date="2015-01" db="EMBL/GenBank/DDBJ databases">
        <title>Evolution of Trichinella species and genotypes.</title>
        <authorList>
            <person name="Korhonen P.K."/>
            <person name="Edoardo P."/>
            <person name="Giuseppe L.R."/>
            <person name="Gasser R.B."/>
        </authorList>
    </citation>
    <scope>NUCLEOTIDE SEQUENCE [LARGE SCALE GENOMIC DNA]</scope>
    <source>
        <strain evidence="1">ISS470</strain>
    </source>
</reference>